<organism evidence="1 2">
    <name type="scientific">Geodermatophilus obscurus (strain ATCC 25078 / DSM 43160 / JCM 3152 / CCUG 61914 / KCC A-0152 / KCTC 9177 / NBRC 13315 / NRRL B-3577 / G-20)</name>
    <dbReference type="NCBI Taxonomy" id="526225"/>
    <lineage>
        <taxon>Bacteria</taxon>
        <taxon>Bacillati</taxon>
        <taxon>Actinomycetota</taxon>
        <taxon>Actinomycetes</taxon>
        <taxon>Geodermatophilales</taxon>
        <taxon>Geodermatophilaceae</taxon>
        <taxon>Geodermatophilus</taxon>
    </lineage>
</organism>
<dbReference type="EMBL" id="CP001867">
    <property type="protein sequence ID" value="ADB73507.1"/>
    <property type="molecule type" value="Genomic_DNA"/>
</dbReference>
<dbReference type="STRING" id="526225.Gobs_0737"/>
<reference evidence="1 2" key="1">
    <citation type="journal article" date="2010" name="Stand. Genomic Sci.">
        <title>Complete genome sequence of Geodermatophilus obscurus type strain (G-20).</title>
        <authorList>
            <person name="Ivanova N."/>
            <person name="Sikorski J."/>
            <person name="Jando M."/>
            <person name="Munk C."/>
            <person name="Lapidus A."/>
            <person name="Glavina Del Rio T."/>
            <person name="Copeland A."/>
            <person name="Tice H."/>
            <person name="Cheng J.-F."/>
            <person name="Lucas S."/>
            <person name="Chen F."/>
            <person name="Nolan M."/>
            <person name="Bruce D."/>
            <person name="Goodwin L."/>
            <person name="Pitluck S."/>
            <person name="Mavromatis K."/>
            <person name="Mikhailova N."/>
            <person name="Pati A."/>
            <person name="Chen A."/>
            <person name="Palaniappan K."/>
            <person name="Land M."/>
            <person name="Hauser L."/>
            <person name="Chang Y.-J."/>
            <person name="Jeffries C.D."/>
            <person name="Meincke L."/>
            <person name="Brettin T."/>
            <person name="Detter J.C."/>
            <person name="Detter J.C."/>
            <person name="Rohde M."/>
            <person name="Goeker M."/>
            <person name="Bristow J."/>
            <person name="Eisen J.A."/>
            <person name="Markowitz V."/>
            <person name="Hugenholtz P."/>
            <person name="Kyrpides N.C."/>
            <person name="Klenk H.-P."/>
        </authorList>
    </citation>
    <scope>NUCLEOTIDE SEQUENCE [LARGE SCALE GENOMIC DNA]</scope>
    <source>
        <strain evidence="2">ATCC 25078 / DSM 43160 / JCM 3152 / KCC A-0152 / KCTC 9177 / NBRC 13315 / NRRL B-3577 / G-20</strain>
    </source>
</reference>
<protein>
    <submittedName>
        <fullName evidence="1">Uncharacterized protein</fullName>
    </submittedName>
</protein>
<gene>
    <name evidence="1" type="ordered locus">Gobs_0737</name>
</gene>
<accession>D2S885</accession>
<sequence length="65" mass="7191">MVQLTDADLAALQAQARAEHRPAEDVAADAVREYTARSAQRVRVQAATERVVQRYAEALRELAGR</sequence>
<proteinExistence type="predicted"/>
<dbReference type="Proteomes" id="UP000001382">
    <property type="component" value="Chromosome"/>
</dbReference>
<reference evidence="2" key="2">
    <citation type="submission" date="2010-01" db="EMBL/GenBank/DDBJ databases">
        <title>The complete genome of Geodermatophilus obscurus DSM 43160.</title>
        <authorList>
            <consortium name="US DOE Joint Genome Institute (JGI-PGF)"/>
            <person name="Lucas S."/>
            <person name="Copeland A."/>
            <person name="Lapidus A."/>
            <person name="Glavina del Rio T."/>
            <person name="Dalin E."/>
            <person name="Tice H."/>
            <person name="Bruce D."/>
            <person name="Goodwin L."/>
            <person name="Pitluck S."/>
            <person name="Kyrpides N."/>
            <person name="Mavromatis K."/>
            <person name="Ivanova N."/>
            <person name="Munk A.C."/>
            <person name="Brettin T."/>
            <person name="Detter J.C."/>
            <person name="Han C."/>
            <person name="Larimer F."/>
            <person name="Land M."/>
            <person name="Hauser L."/>
            <person name="Markowitz V."/>
            <person name="Cheng J.-F."/>
            <person name="Hugenholtz P."/>
            <person name="Woyke T."/>
            <person name="Wu D."/>
            <person name="Jando M."/>
            <person name="Schneider S."/>
            <person name="Klenk H.-P."/>
            <person name="Eisen J.A."/>
        </authorList>
    </citation>
    <scope>NUCLEOTIDE SEQUENCE [LARGE SCALE GENOMIC DNA]</scope>
    <source>
        <strain evidence="2">ATCC 25078 / DSM 43160 / JCM 3152 / KCC A-0152 / KCTC 9177 / NBRC 13315 / NRRL B-3577 / G-20</strain>
    </source>
</reference>
<keyword evidence="2" id="KW-1185">Reference proteome</keyword>
<dbReference type="KEGG" id="gob:Gobs_0737"/>
<dbReference type="HOGENOM" id="CLU_2843617_0_0_11"/>
<evidence type="ECO:0000313" key="2">
    <source>
        <dbReference type="Proteomes" id="UP000001382"/>
    </source>
</evidence>
<evidence type="ECO:0000313" key="1">
    <source>
        <dbReference type="EMBL" id="ADB73507.1"/>
    </source>
</evidence>
<dbReference type="AlphaFoldDB" id="D2S885"/>
<name>D2S885_GEOOG</name>